<dbReference type="EMBL" id="AGNL01031547">
    <property type="protein sequence ID" value="EJK56391.1"/>
    <property type="molecule type" value="Genomic_DNA"/>
</dbReference>
<dbReference type="Pfam" id="PF08238">
    <property type="entry name" value="Sel1"/>
    <property type="match status" value="2"/>
</dbReference>
<dbReference type="SUPFAM" id="SSF81901">
    <property type="entry name" value="HCP-like"/>
    <property type="match status" value="1"/>
</dbReference>
<proteinExistence type="predicted"/>
<evidence type="ECO:0000313" key="2">
    <source>
        <dbReference type="Proteomes" id="UP000266841"/>
    </source>
</evidence>
<gene>
    <name evidence="1" type="ORF">THAOC_23725</name>
</gene>
<dbReference type="Gene3D" id="1.25.40.10">
    <property type="entry name" value="Tetratricopeptide repeat domain"/>
    <property type="match status" value="1"/>
</dbReference>
<dbReference type="PANTHER" id="PTHR43628">
    <property type="entry name" value="ACTIVATOR OF C KINASE PROTEIN 1-RELATED"/>
    <property type="match status" value="1"/>
</dbReference>
<dbReference type="OrthoDB" id="202041at2759"/>
<feature type="non-terminal residue" evidence="1">
    <location>
        <position position="141"/>
    </location>
</feature>
<evidence type="ECO:0000313" key="1">
    <source>
        <dbReference type="EMBL" id="EJK56391.1"/>
    </source>
</evidence>
<dbReference type="InterPro" id="IPR052945">
    <property type="entry name" value="Mitotic_Regulator"/>
</dbReference>
<dbReference type="SMART" id="SM00671">
    <property type="entry name" value="SEL1"/>
    <property type="match status" value="2"/>
</dbReference>
<dbReference type="Proteomes" id="UP000266841">
    <property type="component" value="Unassembled WGS sequence"/>
</dbReference>
<comment type="caution">
    <text evidence="1">The sequence shown here is derived from an EMBL/GenBank/DDBJ whole genome shotgun (WGS) entry which is preliminary data.</text>
</comment>
<name>K0S644_THAOC</name>
<dbReference type="InterPro" id="IPR006597">
    <property type="entry name" value="Sel1-like"/>
</dbReference>
<reference evidence="1 2" key="1">
    <citation type="journal article" date="2012" name="Genome Biol.">
        <title>Genome and low-iron response of an oceanic diatom adapted to chronic iron limitation.</title>
        <authorList>
            <person name="Lommer M."/>
            <person name="Specht M."/>
            <person name="Roy A.S."/>
            <person name="Kraemer L."/>
            <person name="Andreson R."/>
            <person name="Gutowska M.A."/>
            <person name="Wolf J."/>
            <person name="Bergner S.V."/>
            <person name="Schilhabel M.B."/>
            <person name="Klostermeier U.C."/>
            <person name="Beiko R.G."/>
            <person name="Rosenstiel P."/>
            <person name="Hippler M."/>
            <person name="Laroche J."/>
        </authorList>
    </citation>
    <scope>NUCLEOTIDE SEQUENCE [LARGE SCALE GENOMIC DNA]</scope>
    <source>
        <strain evidence="1 2">CCMP1005</strain>
    </source>
</reference>
<protein>
    <submittedName>
        <fullName evidence="1">Uncharacterized protein</fullName>
    </submittedName>
</protein>
<keyword evidence="2" id="KW-1185">Reference proteome</keyword>
<dbReference type="AlphaFoldDB" id="K0S644"/>
<accession>K0S644</accession>
<sequence>MSNESAAQAAVEAADLAARSLHQRTAIPDNYASTLAMIQKRVHKKDAGAINHLAEHYYHGELGLSKDVPRAIELWTEAAELGSLDAHFQLGLVYFKGVGFEEDKPRGIQYWQQAAMEGHVECRHNLGATEQENGNYELAVQ</sequence>
<organism evidence="1 2">
    <name type="scientific">Thalassiosira oceanica</name>
    <name type="common">Marine diatom</name>
    <dbReference type="NCBI Taxonomy" id="159749"/>
    <lineage>
        <taxon>Eukaryota</taxon>
        <taxon>Sar</taxon>
        <taxon>Stramenopiles</taxon>
        <taxon>Ochrophyta</taxon>
        <taxon>Bacillariophyta</taxon>
        <taxon>Coscinodiscophyceae</taxon>
        <taxon>Thalassiosirophycidae</taxon>
        <taxon>Thalassiosirales</taxon>
        <taxon>Thalassiosiraceae</taxon>
        <taxon>Thalassiosira</taxon>
    </lineage>
</organism>
<dbReference type="PANTHER" id="PTHR43628:SF1">
    <property type="entry name" value="CHITIN SYNTHASE REGULATORY FACTOR 2-RELATED"/>
    <property type="match status" value="1"/>
</dbReference>
<dbReference type="InterPro" id="IPR011990">
    <property type="entry name" value="TPR-like_helical_dom_sf"/>
</dbReference>